<dbReference type="AlphaFoldDB" id="A0A7V4N2J8"/>
<dbReference type="InterPro" id="IPR042099">
    <property type="entry name" value="ANL_N_sf"/>
</dbReference>
<evidence type="ECO:0000259" key="2">
    <source>
        <dbReference type="Pfam" id="PF00501"/>
    </source>
</evidence>
<keyword evidence="1" id="KW-0436">Ligase</keyword>
<comment type="caution">
    <text evidence="4">The sequence shown here is derived from an EMBL/GenBank/DDBJ whole genome shotgun (WGS) entry which is preliminary data.</text>
</comment>
<dbReference type="InterPro" id="IPR000873">
    <property type="entry name" value="AMP-dep_synth/lig_dom"/>
</dbReference>
<dbReference type="InterPro" id="IPR045851">
    <property type="entry name" value="AMP-bd_C_sf"/>
</dbReference>
<dbReference type="Pfam" id="PF00501">
    <property type="entry name" value="AMP-binding"/>
    <property type="match status" value="1"/>
</dbReference>
<protein>
    <submittedName>
        <fullName evidence="4">AMP-dependent synthetase</fullName>
    </submittedName>
</protein>
<dbReference type="Pfam" id="PF13193">
    <property type="entry name" value="AMP-binding_C"/>
    <property type="match status" value="1"/>
</dbReference>
<sequence length="550" mass="61024">MAKLEIPQEYLPPKNIQPEFLIPEEFKDTPTELNLADFFLDRHIREGRGNDIAVKLGDKNVTYAQLQEMVNRFGNALKDKGAKPGDRIGFRLVNSIEALVTIFAVWKIGAIPVPTSPLWSRTEVEFTVNDSEMKYFVVSKPLMDVVKEVKPNFRYGTKVIVIGGNPKEVKEEGDLVFEEMLEAGSDKLEPFILDEDDISVILYTSGTTGLPKGCVHLVRPLLIHAMMVNKYVWKLEPGDVIGGPAPVSFAAGLGTFAVIPWVAGATVSLIPKFTPQDMLETIQKHKITVLTGLPTAYRAMMNFPEFKNYDLSSVRLCTSGGDALGADTLKQWQDLTGMPIWEGLGTTELFHLITSNCMNDKPVPGSVGKPLPGVQARVVDEDGKDCKPKEMGSLLIKAPTGTLYWKPYADNGKLFKKQQESVVDGWNKVGDVVYATEDGNLFFVSREDDMIKTSGYRVVPQEIEEAICKHPAIKEAAVVGVPDPIKGQILKAFLVLKPGYSPSDDFFEELKEFLKKYIAIYKLPRAIAYVDSLPRTPTGKLLRRVLREAG</sequence>
<dbReference type="PANTHER" id="PTHR43352">
    <property type="entry name" value="ACETYL-COA SYNTHETASE"/>
    <property type="match status" value="1"/>
</dbReference>
<feature type="domain" description="AMP-binding enzyme C-terminal" evidence="3">
    <location>
        <begin position="462"/>
        <end position="540"/>
    </location>
</feature>
<accession>A0A7V4N2J8</accession>
<dbReference type="PANTHER" id="PTHR43352:SF1">
    <property type="entry name" value="ANTHRANILATE--COA LIGASE"/>
    <property type="match status" value="1"/>
</dbReference>
<dbReference type="Gene3D" id="3.40.50.12780">
    <property type="entry name" value="N-terminal domain of ligase-like"/>
    <property type="match status" value="1"/>
</dbReference>
<evidence type="ECO:0000313" key="4">
    <source>
        <dbReference type="EMBL" id="HGU15042.1"/>
    </source>
</evidence>
<dbReference type="InterPro" id="IPR025110">
    <property type="entry name" value="AMP-bd_C"/>
</dbReference>
<dbReference type="Gene3D" id="3.30.300.30">
    <property type="match status" value="1"/>
</dbReference>
<dbReference type="GO" id="GO:0016878">
    <property type="term" value="F:acid-thiol ligase activity"/>
    <property type="evidence" value="ECO:0007669"/>
    <property type="project" value="TreeGrafter"/>
</dbReference>
<dbReference type="InterPro" id="IPR020845">
    <property type="entry name" value="AMP-binding_CS"/>
</dbReference>
<evidence type="ECO:0000259" key="3">
    <source>
        <dbReference type="Pfam" id="PF13193"/>
    </source>
</evidence>
<organism evidence="4">
    <name type="scientific">Thermodesulfobacterium geofontis</name>
    <dbReference type="NCBI Taxonomy" id="1295609"/>
    <lineage>
        <taxon>Bacteria</taxon>
        <taxon>Pseudomonadati</taxon>
        <taxon>Thermodesulfobacteriota</taxon>
        <taxon>Thermodesulfobacteria</taxon>
        <taxon>Thermodesulfobacteriales</taxon>
        <taxon>Thermodesulfobacteriaceae</taxon>
        <taxon>Thermodesulfobacterium</taxon>
    </lineage>
</organism>
<reference evidence="4" key="1">
    <citation type="journal article" date="2020" name="mSystems">
        <title>Genome- and Community-Level Interaction Insights into Carbon Utilization and Element Cycling Functions of Hydrothermarchaeota in Hydrothermal Sediment.</title>
        <authorList>
            <person name="Zhou Z."/>
            <person name="Liu Y."/>
            <person name="Xu W."/>
            <person name="Pan J."/>
            <person name="Luo Z.H."/>
            <person name="Li M."/>
        </authorList>
    </citation>
    <scope>NUCLEOTIDE SEQUENCE [LARGE SCALE GENOMIC DNA]</scope>
    <source>
        <strain evidence="4">SpSt-711</strain>
    </source>
</reference>
<dbReference type="GO" id="GO:0044550">
    <property type="term" value="P:secondary metabolite biosynthetic process"/>
    <property type="evidence" value="ECO:0007669"/>
    <property type="project" value="TreeGrafter"/>
</dbReference>
<dbReference type="PROSITE" id="PS00455">
    <property type="entry name" value="AMP_BINDING"/>
    <property type="match status" value="1"/>
</dbReference>
<gene>
    <name evidence="4" type="ORF">ENU91_00010</name>
</gene>
<dbReference type="EMBL" id="DTEI01000001">
    <property type="protein sequence ID" value="HGU15042.1"/>
    <property type="molecule type" value="Genomic_DNA"/>
</dbReference>
<name>A0A7V4N2J8_9BACT</name>
<proteinExistence type="predicted"/>
<dbReference type="SUPFAM" id="SSF56801">
    <property type="entry name" value="Acetyl-CoA synthetase-like"/>
    <property type="match status" value="1"/>
</dbReference>
<evidence type="ECO:0000256" key="1">
    <source>
        <dbReference type="ARBA" id="ARBA00022598"/>
    </source>
</evidence>
<feature type="domain" description="AMP-dependent synthetase/ligase" evidence="2">
    <location>
        <begin position="47"/>
        <end position="400"/>
    </location>
</feature>